<dbReference type="Gene3D" id="3.40.1420.30">
    <property type="match status" value="1"/>
</dbReference>
<dbReference type="AlphaFoldDB" id="A0A0A2EFQ9"/>
<dbReference type="OrthoDB" id="710080at2"/>
<sequence length="146" mass="16935">MKRIIIFLISVFFASAALYATNDKVISLSELPVKAQTMIKKHFPNQTVSFVKMDRDWLSKSYEVVFSNGDKIEFDKSGDWIDIDCEYTSVPTELIPARIIAQVSANYSGQKVTKIEKKRRVRYEVELSNQIELTFDKNFKLIELDR</sequence>
<gene>
    <name evidence="3" type="ORF">HQ47_00465</name>
</gene>
<feature type="chain" id="PRO_5001986992" description="Putative beta-lactamase-inhibitor-like PepSY-like domain-containing protein" evidence="1">
    <location>
        <begin position="21"/>
        <end position="146"/>
    </location>
</feature>
<dbReference type="RefSeq" id="WP_036872547.1">
    <property type="nucleotide sequence ID" value="NZ_JRFA01000002.1"/>
</dbReference>
<feature type="domain" description="Putative beta-lactamase-inhibitor-like PepSY-like" evidence="2">
    <location>
        <begin position="60"/>
        <end position="142"/>
    </location>
</feature>
<dbReference type="eggNOG" id="COG3212">
    <property type="taxonomic scope" value="Bacteria"/>
</dbReference>
<dbReference type="Pfam" id="PF11396">
    <property type="entry name" value="PepSY_like"/>
    <property type="match status" value="1"/>
</dbReference>
<evidence type="ECO:0000256" key="1">
    <source>
        <dbReference type="SAM" id="SignalP"/>
    </source>
</evidence>
<evidence type="ECO:0000313" key="4">
    <source>
        <dbReference type="Proteomes" id="UP000030103"/>
    </source>
</evidence>
<keyword evidence="4" id="KW-1185">Reference proteome</keyword>
<dbReference type="EMBL" id="JRFA01000002">
    <property type="protein sequence ID" value="KGN76305.1"/>
    <property type="molecule type" value="Genomic_DNA"/>
</dbReference>
<dbReference type="SUPFAM" id="SSF160574">
    <property type="entry name" value="BT0923-like"/>
    <property type="match status" value="1"/>
</dbReference>
<dbReference type="STRING" id="28115.HQ47_00465"/>
<reference evidence="3 4" key="1">
    <citation type="submission" date="2014-09" db="EMBL/GenBank/DDBJ databases">
        <title>Draft Genome Sequence of Porphyromonas macacae COT-192_OH2859.</title>
        <authorList>
            <person name="Wallis C."/>
            <person name="Deusch O."/>
            <person name="O'Flynn C."/>
            <person name="Davis I."/>
            <person name="Horsfall A."/>
            <person name="Kirkwood N."/>
            <person name="Harris S."/>
            <person name="Eisen J.A."/>
            <person name="Coil D.A."/>
            <person name="Darling A.E."/>
            <person name="Jospin G."/>
            <person name="Alexiev A."/>
        </authorList>
    </citation>
    <scope>NUCLEOTIDE SEQUENCE [LARGE SCALE GENOMIC DNA]</scope>
    <source>
        <strain evidence="4">COT-192 OH2859</strain>
    </source>
</reference>
<evidence type="ECO:0000259" key="2">
    <source>
        <dbReference type="Pfam" id="PF11396"/>
    </source>
</evidence>
<dbReference type="InterPro" id="IPR021533">
    <property type="entry name" value="PepSY-like"/>
</dbReference>
<organism evidence="3 4">
    <name type="scientific">Porphyromonas macacae</name>
    <dbReference type="NCBI Taxonomy" id="28115"/>
    <lineage>
        <taxon>Bacteria</taxon>
        <taxon>Pseudomonadati</taxon>
        <taxon>Bacteroidota</taxon>
        <taxon>Bacteroidia</taxon>
        <taxon>Bacteroidales</taxon>
        <taxon>Porphyromonadaceae</taxon>
        <taxon>Porphyromonas</taxon>
    </lineage>
</organism>
<evidence type="ECO:0000313" key="3">
    <source>
        <dbReference type="EMBL" id="KGN76305.1"/>
    </source>
</evidence>
<proteinExistence type="predicted"/>
<feature type="signal peptide" evidence="1">
    <location>
        <begin position="1"/>
        <end position="20"/>
    </location>
</feature>
<keyword evidence="1" id="KW-0732">Signal</keyword>
<protein>
    <recommendedName>
        <fullName evidence="2">Putative beta-lactamase-inhibitor-like PepSY-like domain-containing protein</fullName>
    </recommendedName>
</protein>
<accession>A0A0A2EFQ9</accession>
<dbReference type="Proteomes" id="UP000030103">
    <property type="component" value="Unassembled WGS sequence"/>
</dbReference>
<name>A0A0A2EFQ9_9PORP</name>
<comment type="caution">
    <text evidence="3">The sequence shown here is derived from an EMBL/GenBank/DDBJ whole genome shotgun (WGS) entry which is preliminary data.</text>
</comment>